<dbReference type="EMBL" id="DVJS01000059">
    <property type="protein sequence ID" value="HIS96855.1"/>
    <property type="molecule type" value="Genomic_DNA"/>
</dbReference>
<dbReference type="NCBIfam" id="TIGR03314">
    <property type="entry name" value="Se_ssnA"/>
    <property type="match status" value="1"/>
</dbReference>
<comment type="caution">
    <text evidence="3">The sequence shown here is derived from an EMBL/GenBank/DDBJ whole genome shotgun (WGS) entry which is preliminary data.</text>
</comment>
<reference evidence="3" key="2">
    <citation type="journal article" date="2021" name="PeerJ">
        <title>Extensive microbial diversity within the chicken gut microbiome revealed by metagenomics and culture.</title>
        <authorList>
            <person name="Gilroy R."/>
            <person name="Ravi A."/>
            <person name="Getino M."/>
            <person name="Pursley I."/>
            <person name="Horton D.L."/>
            <person name="Alikhan N.F."/>
            <person name="Baker D."/>
            <person name="Gharbi K."/>
            <person name="Hall N."/>
            <person name="Watson M."/>
            <person name="Adriaenssens E.M."/>
            <person name="Foster-Nyarko E."/>
            <person name="Jarju S."/>
            <person name="Secka A."/>
            <person name="Antonio M."/>
            <person name="Oren A."/>
            <person name="Chaudhuri R.R."/>
            <person name="La Ragione R."/>
            <person name="Hildebrand F."/>
            <person name="Pallen M.J."/>
        </authorList>
    </citation>
    <scope>NUCLEOTIDE SEQUENCE</scope>
    <source>
        <strain evidence="3">ChiHecec3B27-6122</strain>
    </source>
</reference>
<name>A0A9D1G3W6_9FIRM</name>
<dbReference type="PANTHER" id="PTHR43794">
    <property type="entry name" value="AMINOHYDROLASE SSNA-RELATED"/>
    <property type="match status" value="1"/>
</dbReference>
<dbReference type="InterPro" id="IPR032466">
    <property type="entry name" value="Metal_Hydrolase"/>
</dbReference>
<dbReference type="InterPro" id="IPR011059">
    <property type="entry name" value="Metal-dep_hydrolase_composite"/>
</dbReference>
<dbReference type="Proteomes" id="UP000886876">
    <property type="component" value="Unassembled WGS sequence"/>
</dbReference>
<dbReference type="Gene3D" id="3.20.20.140">
    <property type="entry name" value="Metal-dependent hydrolases"/>
    <property type="match status" value="1"/>
</dbReference>
<dbReference type="AlphaFoldDB" id="A0A9D1G3W6"/>
<dbReference type="InterPro" id="IPR006680">
    <property type="entry name" value="Amidohydro-rel"/>
</dbReference>
<dbReference type="InterPro" id="IPR017700">
    <property type="entry name" value="Aminohydrolase_SsnA"/>
</dbReference>
<dbReference type="NCBIfam" id="NF005540">
    <property type="entry name" value="PRK07203.1"/>
    <property type="match status" value="1"/>
</dbReference>
<evidence type="ECO:0000313" key="4">
    <source>
        <dbReference type="Proteomes" id="UP000886876"/>
    </source>
</evidence>
<dbReference type="SUPFAM" id="SSF51556">
    <property type="entry name" value="Metallo-dependent hydrolases"/>
    <property type="match status" value="1"/>
</dbReference>
<dbReference type="InterPro" id="IPR050287">
    <property type="entry name" value="MTA/SAH_deaminase"/>
</dbReference>
<keyword evidence="1" id="KW-0378">Hydrolase</keyword>
<organism evidence="3 4">
    <name type="scientific">Candidatus Scatomorpha pullistercoris</name>
    <dbReference type="NCBI Taxonomy" id="2840929"/>
    <lineage>
        <taxon>Bacteria</taxon>
        <taxon>Bacillati</taxon>
        <taxon>Bacillota</taxon>
        <taxon>Clostridia</taxon>
        <taxon>Eubacteriales</taxon>
        <taxon>Candidatus Scatomorpha</taxon>
    </lineage>
</organism>
<feature type="domain" description="Amidohydrolase-related" evidence="2">
    <location>
        <begin position="59"/>
        <end position="415"/>
    </location>
</feature>
<dbReference type="Pfam" id="PF01979">
    <property type="entry name" value="Amidohydro_1"/>
    <property type="match status" value="1"/>
</dbReference>
<gene>
    <name evidence="3" type="primary">ssnA</name>
    <name evidence="3" type="ORF">IAD42_02650</name>
</gene>
<evidence type="ECO:0000256" key="1">
    <source>
        <dbReference type="ARBA" id="ARBA00022801"/>
    </source>
</evidence>
<dbReference type="SUPFAM" id="SSF51338">
    <property type="entry name" value="Composite domain of metallo-dependent hydrolases"/>
    <property type="match status" value="1"/>
</dbReference>
<dbReference type="Gene3D" id="2.30.40.10">
    <property type="entry name" value="Urease, subunit C, domain 1"/>
    <property type="match status" value="1"/>
</dbReference>
<proteinExistence type="predicted"/>
<protein>
    <submittedName>
        <fullName evidence="3">Aminohydrolase SsnA</fullName>
    </submittedName>
</protein>
<dbReference type="GO" id="GO:0016810">
    <property type="term" value="F:hydrolase activity, acting on carbon-nitrogen (but not peptide) bonds"/>
    <property type="evidence" value="ECO:0007669"/>
    <property type="project" value="InterPro"/>
</dbReference>
<reference evidence="3" key="1">
    <citation type="submission" date="2020-10" db="EMBL/GenBank/DDBJ databases">
        <authorList>
            <person name="Gilroy R."/>
        </authorList>
    </citation>
    <scope>NUCLEOTIDE SEQUENCE</scope>
    <source>
        <strain evidence="3">ChiHecec3B27-6122</strain>
    </source>
</reference>
<evidence type="ECO:0000259" key="2">
    <source>
        <dbReference type="Pfam" id="PF01979"/>
    </source>
</evidence>
<evidence type="ECO:0000313" key="3">
    <source>
        <dbReference type="EMBL" id="HIS96855.1"/>
    </source>
</evidence>
<accession>A0A9D1G3W6</accession>
<dbReference type="PANTHER" id="PTHR43794:SF11">
    <property type="entry name" value="AMIDOHYDROLASE-RELATED DOMAIN-CONTAINING PROTEIN"/>
    <property type="match status" value="1"/>
</dbReference>
<sequence>MEMVIIGGGAVLTRDPERPFIAGGGVAAGDDGLILALGPVSRLKREYPGASFVDAGGGIIMPGLVDLHHHAYTIYSRGLTPRGNRPLRYMDILEGGLWRLDRAMNLEDVYHSASAAFLDCVRRGVTTVFDQHSSYGAVTGSLPELDRAASRLGLRACLCYEVSDREGESKCRAAIQENLSFMREAARRTDGMRRGMMGMHAGFTLSDKTLEACMEALPATSGCHIHVAEALEDTTHSLQTYGRSIVRRLRERGVLGRKTIAAHGIHLNWEDVQILRETDTAVVHCAESNMASAVGCANIEDYAKAGLTLGLGTDGFGADMLGSLRIASLLCRHNSGDAMAGEGALPGLLFRGNPSIASRFFGVELGVLKPGAAADIIVCDYQPPTPMDAANADAHILGGVDGRSVVTTVIAGKVVMENRVVKTCDADGLLADARQQAADFWRRACV</sequence>